<keyword evidence="3" id="KW-0479">Metal-binding</keyword>
<feature type="domain" description="DUF1907" evidence="7">
    <location>
        <begin position="23"/>
        <end position="176"/>
    </location>
</feature>
<name>A0AAV7JCQ7_9METZ</name>
<evidence type="ECO:0000256" key="6">
    <source>
        <dbReference type="ARBA" id="ARBA00023242"/>
    </source>
</evidence>
<sequence length="176" mass="19002">MATGCLHKCFPLHLPPLLEIKEVIETAMKPQYKELSVEVCDCPDLTQMPWDMACGGLGGDTATFHFGGVPYLLPVPDKSKVYDMQEIINITGVKNPFVIGPGAASREQVGINSELIANLRVGEVPVNKSRASKIEAGNCKLEMYPSTKTGPIADLFVSEGTPGPVLKIHAKQRLGK</sequence>
<accession>A0AAV7JCQ7</accession>
<dbReference type="Pfam" id="PF08925">
    <property type="entry name" value="DUF1907"/>
    <property type="match status" value="1"/>
</dbReference>
<gene>
    <name evidence="8" type="ORF">LOD99_12582</name>
</gene>
<dbReference type="SMART" id="SM01168">
    <property type="entry name" value="DUF1907"/>
    <property type="match status" value="1"/>
</dbReference>
<keyword evidence="5" id="KW-0862">Zinc</keyword>
<dbReference type="InterPro" id="IPR015021">
    <property type="entry name" value="C11orf54_DUF1907"/>
</dbReference>
<organism evidence="8 9">
    <name type="scientific">Oopsacas minuta</name>
    <dbReference type="NCBI Taxonomy" id="111878"/>
    <lineage>
        <taxon>Eukaryota</taxon>
        <taxon>Metazoa</taxon>
        <taxon>Porifera</taxon>
        <taxon>Hexactinellida</taxon>
        <taxon>Hexasterophora</taxon>
        <taxon>Lyssacinosida</taxon>
        <taxon>Leucopsacidae</taxon>
        <taxon>Oopsacas</taxon>
    </lineage>
</organism>
<evidence type="ECO:0000256" key="5">
    <source>
        <dbReference type="ARBA" id="ARBA00022833"/>
    </source>
</evidence>
<dbReference type="GO" id="GO:0008270">
    <property type="term" value="F:zinc ion binding"/>
    <property type="evidence" value="ECO:0007669"/>
    <property type="project" value="TreeGrafter"/>
</dbReference>
<evidence type="ECO:0000256" key="4">
    <source>
        <dbReference type="ARBA" id="ARBA00022801"/>
    </source>
</evidence>
<dbReference type="GO" id="GO:0016788">
    <property type="term" value="F:hydrolase activity, acting on ester bonds"/>
    <property type="evidence" value="ECO:0007669"/>
    <property type="project" value="TreeGrafter"/>
</dbReference>
<reference evidence="8 9" key="1">
    <citation type="journal article" date="2023" name="BMC Biol.">
        <title>The compact genome of the sponge Oopsacas minuta (Hexactinellida) is lacking key metazoan core genes.</title>
        <authorList>
            <person name="Santini S."/>
            <person name="Schenkelaars Q."/>
            <person name="Jourda C."/>
            <person name="Duchesne M."/>
            <person name="Belahbib H."/>
            <person name="Rocher C."/>
            <person name="Selva M."/>
            <person name="Riesgo A."/>
            <person name="Vervoort M."/>
            <person name="Leys S.P."/>
            <person name="Kodjabachian L."/>
            <person name="Le Bivic A."/>
            <person name="Borchiellini C."/>
            <person name="Claverie J.M."/>
            <person name="Renard E."/>
        </authorList>
    </citation>
    <scope>NUCLEOTIDE SEQUENCE [LARGE SCALE GENOMIC DNA]</scope>
    <source>
        <strain evidence="8">SPO-2</strain>
    </source>
</reference>
<dbReference type="AlphaFoldDB" id="A0AAV7JCQ7"/>
<evidence type="ECO:0000256" key="2">
    <source>
        <dbReference type="ARBA" id="ARBA00011245"/>
    </source>
</evidence>
<proteinExistence type="predicted"/>
<dbReference type="Proteomes" id="UP001165289">
    <property type="component" value="Unassembled WGS sequence"/>
</dbReference>
<dbReference type="PANTHER" id="PTHR13204:SF1">
    <property type="entry name" value="ESTER HYDROLASE C11ORF54"/>
    <property type="match status" value="1"/>
</dbReference>
<evidence type="ECO:0000313" key="8">
    <source>
        <dbReference type="EMBL" id="KAI6646461.1"/>
    </source>
</evidence>
<evidence type="ECO:0000259" key="7">
    <source>
        <dbReference type="SMART" id="SM01168"/>
    </source>
</evidence>
<keyword evidence="6" id="KW-0539">Nucleus</keyword>
<comment type="subcellular location">
    <subcellularLocation>
        <location evidence="1">Nucleus</location>
    </subcellularLocation>
</comment>
<dbReference type="GO" id="GO:0005634">
    <property type="term" value="C:nucleus"/>
    <property type="evidence" value="ECO:0007669"/>
    <property type="project" value="UniProtKB-SubCell"/>
</dbReference>
<dbReference type="EMBL" id="JAKMXF010000354">
    <property type="protein sequence ID" value="KAI6646461.1"/>
    <property type="molecule type" value="Genomic_DNA"/>
</dbReference>
<keyword evidence="9" id="KW-1185">Reference proteome</keyword>
<keyword evidence="4 8" id="KW-0378">Hydrolase</keyword>
<dbReference type="PANTHER" id="PTHR13204">
    <property type="entry name" value="PTD012 PROTEIN"/>
    <property type="match status" value="1"/>
</dbReference>
<dbReference type="SUPFAM" id="SSF117856">
    <property type="entry name" value="AF0104/ALDC/Ptd012-like"/>
    <property type="match status" value="1"/>
</dbReference>
<comment type="subunit">
    <text evidence="2">Monomer.</text>
</comment>
<comment type="caution">
    <text evidence="8">The sequence shown here is derived from an EMBL/GenBank/DDBJ whole genome shotgun (WGS) entry which is preliminary data.</text>
</comment>
<protein>
    <submittedName>
        <fullName evidence="8">Ester hydrolase</fullName>
    </submittedName>
</protein>
<evidence type="ECO:0000313" key="9">
    <source>
        <dbReference type="Proteomes" id="UP001165289"/>
    </source>
</evidence>
<evidence type="ECO:0000256" key="1">
    <source>
        <dbReference type="ARBA" id="ARBA00004123"/>
    </source>
</evidence>
<evidence type="ECO:0000256" key="3">
    <source>
        <dbReference type="ARBA" id="ARBA00022723"/>
    </source>
</evidence>